<protein>
    <recommendedName>
        <fullName evidence="2">VanZ-like domain-containing protein</fullName>
    </recommendedName>
</protein>
<feature type="transmembrane region" description="Helical" evidence="1">
    <location>
        <begin position="61"/>
        <end position="80"/>
    </location>
</feature>
<feature type="domain" description="VanZ-like" evidence="2">
    <location>
        <begin position="31"/>
        <end position="102"/>
    </location>
</feature>
<keyword evidence="1" id="KW-1133">Transmembrane helix</keyword>
<dbReference type="NCBIfam" id="NF037970">
    <property type="entry name" value="vanZ_1"/>
    <property type="match status" value="1"/>
</dbReference>
<dbReference type="PANTHER" id="PTHR28008:SF1">
    <property type="entry name" value="DOMAIN PROTEIN, PUTATIVE (AFU_ORTHOLOGUE AFUA_3G10980)-RELATED"/>
    <property type="match status" value="1"/>
</dbReference>
<dbReference type="AlphaFoldDB" id="A0A432VVH7"/>
<evidence type="ECO:0000259" key="2">
    <source>
        <dbReference type="Pfam" id="PF04892"/>
    </source>
</evidence>
<comment type="caution">
    <text evidence="3">The sequence shown here is derived from an EMBL/GenBank/DDBJ whole genome shotgun (WGS) entry which is preliminary data.</text>
</comment>
<keyword evidence="1" id="KW-0812">Transmembrane</keyword>
<evidence type="ECO:0000256" key="1">
    <source>
        <dbReference type="SAM" id="Phobius"/>
    </source>
</evidence>
<organism evidence="3 4">
    <name type="scientific">Aliidiomarina iranensis</name>
    <dbReference type="NCBI Taxonomy" id="1434071"/>
    <lineage>
        <taxon>Bacteria</taxon>
        <taxon>Pseudomonadati</taxon>
        <taxon>Pseudomonadota</taxon>
        <taxon>Gammaproteobacteria</taxon>
        <taxon>Alteromonadales</taxon>
        <taxon>Idiomarinaceae</taxon>
        <taxon>Aliidiomarina</taxon>
    </lineage>
</organism>
<accession>A0A432VVH7</accession>
<evidence type="ECO:0000313" key="3">
    <source>
        <dbReference type="EMBL" id="RUO20482.1"/>
    </source>
</evidence>
<dbReference type="OrthoDB" id="8564037at2"/>
<feature type="transmembrane region" description="Helical" evidence="1">
    <location>
        <begin position="37"/>
        <end position="54"/>
    </location>
</feature>
<dbReference type="RefSeq" id="WP_126767427.1">
    <property type="nucleotide sequence ID" value="NZ_PIPJ01000005.1"/>
</dbReference>
<gene>
    <name evidence="3" type="ORF">CWE08_08260</name>
</gene>
<feature type="transmembrane region" description="Helical" evidence="1">
    <location>
        <begin position="86"/>
        <end position="106"/>
    </location>
</feature>
<dbReference type="Pfam" id="PF04892">
    <property type="entry name" value="VanZ"/>
    <property type="match status" value="1"/>
</dbReference>
<dbReference type="Proteomes" id="UP000288395">
    <property type="component" value="Unassembled WGS sequence"/>
</dbReference>
<dbReference type="EMBL" id="PIPJ01000005">
    <property type="protein sequence ID" value="RUO20482.1"/>
    <property type="molecule type" value="Genomic_DNA"/>
</dbReference>
<keyword evidence="1" id="KW-0472">Membrane</keyword>
<dbReference type="InterPro" id="IPR006976">
    <property type="entry name" value="VanZ-like"/>
</dbReference>
<reference evidence="4" key="1">
    <citation type="journal article" date="2018" name="Front. Microbiol.">
        <title>Genome-Based Analysis Reveals the Taxonomy and Diversity of the Family Idiomarinaceae.</title>
        <authorList>
            <person name="Liu Y."/>
            <person name="Lai Q."/>
            <person name="Shao Z."/>
        </authorList>
    </citation>
    <scope>NUCLEOTIDE SEQUENCE [LARGE SCALE GENOMIC DNA]</scope>
    <source>
        <strain evidence="4">GBPy7</strain>
    </source>
</reference>
<keyword evidence="4" id="KW-1185">Reference proteome</keyword>
<dbReference type="PANTHER" id="PTHR28008">
    <property type="entry name" value="DOMAIN PROTEIN, PUTATIVE (AFU_ORTHOLOGUE AFUA_3G10980)-RELATED"/>
    <property type="match status" value="1"/>
</dbReference>
<proteinExistence type="predicted"/>
<evidence type="ECO:0000313" key="4">
    <source>
        <dbReference type="Proteomes" id="UP000288395"/>
    </source>
</evidence>
<sequence>MFWRILFLLVVVVVSALFVVQTPPTPAAASFPNADKVVHFGLFFILATTMHLAFRARLLIAIPLLLVYAVVIEIVQHHIPGRGAEVLDVVADMLGVLAFYLARALYKNRKKRSL</sequence>
<name>A0A432VVH7_9GAMM</name>